<keyword evidence="1" id="KW-0808">Transferase</keyword>
<dbReference type="PROSITE" id="PS51186">
    <property type="entry name" value="GNAT"/>
    <property type="match status" value="1"/>
</dbReference>
<dbReference type="SUPFAM" id="SSF55729">
    <property type="entry name" value="Acyl-CoA N-acyltransferases (Nat)"/>
    <property type="match status" value="1"/>
</dbReference>
<dbReference type="PANTHER" id="PTHR10545:SF29">
    <property type="entry name" value="GH14572P-RELATED"/>
    <property type="match status" value="1"/>
</dbReference>
<dbReference type="InterPro" id="IPR016181">
    <property type="entry name" value="Acyl_CoA_acyltransferase"/>
</dbReference>
<dbReference type="RefSeq" id="WP_265384607.1">
    <property type="nucleotide sequence ID" value="NZ_CP110615.1"/>
</dbReference>
<dbReference type="Pfam" id="PF00583">
    <property type="entry name" value="Acetyltransf_1"/>
    <property type="match status" value="1"/>
</dbReference>
<proteinExistence type="predicted"/>
<dbReference type="PANTHER" id="PTHR10545">
    <property type="entry name" value="DIAMINE N-ACETYLTRANSFERASE"/>
    <property type="match status" value="1"/>
</dbReference>
<keyword evidence="2" id="KW-0012">Acyltransferase</keyword>
<evidence type="ECO:0000313" key="5">
    <source>
        <dbReference type="Proteomes" id="UP001164965"/>
    </source>
</evidence>
<dbReference type="InterPro" id="IPR000182">
    <property type="entry name" value="GNAT_dom"/>
</dbReference>
<evidence type="ECO:0000259" key="3">
    <source>
        <dbReference type="PROSITE" id="PS51186"/>
    </source>
</evidence>
<keyword evidence="5" id="KW-1185">Reference proteome</keyword>
<feature type="domain" description="N-acetyltransferase" evidence="3">
    <location>
        <begin position="1"/>
        <end position="141"/>
    </location>
</feature>
<dbReference type="EMBL" id="CP110615">
    <property type="protein sequence ID" value="UZJ26503.1"/>
    <property type="molecule type" value="Genomic_DNA"/>
</dbReference>
<protein>
    <submittedName>
        <fullName evidence="4">GNAT family N-acetyltransferase</fullName>
    </submittedName>
</protein>
<evidence type="ECO:0000313" key="4">
    <source>
        <dbReference type="EMBL" id="UZJ26503.1"/>
    </source>
</evidence>
<organism evidence="4 5">
    <name type="scientific">Rhodococcus antarcticus</name>
    <dbReference type="NCBI Taxonomy" id="2987751"/>
    <lineage>
        <taxon>Bacteria</taxon>
        <taxon>Bacillati</taxon>
        <taxon>Actinomycetota</taxon>
        <taxon>Actinomycetes</taxon>
        <taxon>Mycobacteriales</taxon>
        <taxon>Nocardiaceae</taxon>
        <taxon>Rhodococcus</taxon>
    </lineage>
</organism>
<dbReference type="Proteomes" id="UP001164965">
    <property type="component" value="Chromosome"/>
</dbReference>
<name>A0ABY6P5Q6_9NOCA</name>
<dbReference type="CDD" id="cd04301">
    <property type="entry name" value="NAT_SF"/>
    <property type="match status" value="1"/>
</dbReference>
<evidence type="ECO:0000256" key="1">
    <source>
        <dbReference type="ARBA" id="ARBA00022679"/>
    </source>
</evidence>
<gene>
    <name evidence="4" type="ORF">RHODO2019_03685</name>
</gene>
<reference evidence="4" key="1">
    <citation type="submission" date="2022-10" db="EMBL/GenBank/DDBJ databases">
        <title>Rhodococcus sp.75.</title>
        <authorList>
            <person name="Sun M."/>
        </authorList>
    </citation>
    <scope>NUCLEOTIDE SEQUENCE</scope>
    <source>
        <strain evidence="4">75</strain>
    </source>
</reference>
<evidence type="ECO:0000256" key="2">
    <source>
        <dbReference type="ARBA" id="ARBA00023315"/>
    </source>
</evidence>
<accession>A0ABY6P5Q6</accession>
<dbReference type="InterPro" id="IPR051016">
    <property type="entry name" value="Diverse_Substrate_AcTransf"/>
</dbReference>
<sequence length="147" mass="16249">MVHDLAEYEKAADQCHLTGDQLHAALFDEHPALFGHVAQAEDGTVVGLALWFLNYSTWDGVHGVYLEDLYVRPEHRGGGHGRALLAALAGVCDERGYTRLQWWVLNWNTPSIGFYRSLGAEPMDEWTTMRLSGAALGQLARGAVREG</sequence>
<dbReference type="Gene3D" id="3.40.630.30">
    <property type="match status" value="1"/>
</dbReference>